<evidence type="ECO:0000313" key="12">
    <source>
        <dbReference type="RefSeq" id="XP_013380705.1"/>
    </source>
</evidence>
<dbReference type="InterPro" id="IPR013154">
    <property type="entry name" value="ADH-like_N"/>
</dbReference>
<dbReference type="PANTHER" id="PTHR44154:SF1">
    <property type="entry name" value="QUINONE OXIDOREDUCTASE"/>
    <property type="match status" value="1"/>
</dbReference>
<dbReference type="OrthoDB" id="3941538at2759"/>
<evidence type="ECO:0000256" key="5">
    <source>
        <dbReference type="ARBA" id="ARBA00022857"/>
    </source>
</evidence>
<feature type="domain" description="Enoyl reductase (ER)" evidence="8">
    <location>
        <begin position="22"/>
        <end position="332"/>
    </location>
</feature>
<dbReference type="InterPro" id="IPR002364">
    <property type="entry name" value="Quin_OxRdtase/zeta-crystal_CS"/>
</dbReference>
<dbReference type="Gene3D" id="3.90.180.10">
    <property type="entry name" value="Medium-chain alcohol dehydrogenases, catalytic domain"/>
    <property type="match status" value="1"/>
</dbReference>
<dbReference type="FunFam" id="3.40.50.720:FF:000244">
    <property type="entry name" value="quinone oxidoreductase"/>
    <property type="match status" value="1"/>
</dbReference>
<organism evidence="9 11">
    <name type="scientific">Lingula anatina</name>
    <name type="common">Brachiopod</name>
    <name type="synonym">Lingula unguis</name>
    <dbReference type="NCBI Taxonomy" id="7574"/>
    <lineage>
        <taxon>Eukaryota</taxon>
        <taxon>Metazoa</taxon>
        <taxon>Spiralia</taxon>
        <taxon>Lophotrochozoa</taxon>
        <taxon>Brachiopoda</taxon>
        <taxon>Linguliformea</taxon>
        <taxon>Lingulata</taxon>
        <taxon>Lingulida</taxon>
        <taxon>Linguloidea</taxon>
        <taxon>Lingulidae</taxon>
        <taxon>Lingula</taxon>
    </lineage>
</organism>
<protein>
    <submittedName>
        <fullName evidence="10 11">Zeta-crystallin-like</fullName>
    </submittedName>
</protein>
<dbReference type="OMA" id="KGMTAHY"/>
<evidence type="ECO:0000256" key="7">
    <source>
        <dbReference type="ARBA" id="ARBA00022990"/>
    </source>
</evidence>
<reference evidence="10 11" key="1">
    <citation type="submission" date="2025-04" db="UniProtKB">
        <authorList>
            <consortium name="RefSeq"/>
        </authorList>
    </citation>
    <scope>IDENTIFICATION</scope>
    <source>
        <tissue evidence="10 11">Gonads</tissue>
    </source>
</reference>
<dbReference type="PANTHER" id="PTHR44154">
    <property type="entry name" value="QUINONE OXIDOREDUCTASE"/>
    <property type="match status" value="1"/>
</dbReference>
<evidence type="ECO:0000313" key="9">
    <source>
        <dbReference type="Proteomes" id="UP000085678"/>
    </source>
</evidence>
<evidence type="ECO:0000313" key="10">
    <source>
        <dbReference type="RefSeq" id="XP_013380703.1"/>
    </source>
</evidence>
<evidence type="ECO:0000259" key="8">
    <source>
        <dbReference type="SMART" id="SM00829"/>
    </source>
</evidence>
<dbReference type="SUPFAM" id="SSF50129">
    <property type="entry name" value="GroES-like"/>
    <property type="match status" value="1"/>
</dbReference>
<dbReference type="GeneID" id="106151828"/>
<dbReference type="Pfam" id="PF08240">
    <property type="entry name" value="ADH_N"/>
    <property type="match status" value="1"/>
</dbReference>
<dbReference type="InterPro" id="IPR036291">
    <property type="entry name" value="NAD(P)-bd_dom_sf"/>
</dbReference>
<keyword evidence="7" id="KW-0007">Acetylation</keyword>
<dbReference type="InterPro" id="IPR013149">
    <property type="entry name" value="ADH-like_C"/>
</dbReference>
<dbReference type="InterPro" id="IPR011032">
    <property type="entry name" value="GroES-like_sf"/>
</dbReference>
<evidence type="ECO:0000313" key="11">
    <source>
        <dbReference type="RefSeq" id="XP_013380704.1"/>
    </source>
</evidence>
<comment type="similarity">
    <text evidence="2">Belongs to the zinc-containing alcohol dehydrogenase family. Quinone oxidoreductase subfamily.</text>
</comment>
<dbReference type="FunFam" id="3.90.180.10:FF:000016">
    <property type="entry name" value="Quinone oxidoreductase"/>
    <property type="match status" value="1"/>
</dbReference>
<dbReference type="RefSeq" id="XP_013380705.1">
    <property type="nucleotide sequence ID" value="XM_013525251.1"/>
</dbReference>
<evidence type="ECO:0000256" key="6">
    <source>
        <dbReference type="ARBA" id="ARBA00022884"/>
    </source>
</evidence>
<sequence length="334" mass="36126">MPFLTRGLMAQVMRAIRVSEFGGPEVLVLAKDVPIPKPGKCQVLIKVAAAGINPVDTYIRTGTHTVKPPLPYTPGMDVSGIVEELGEEVTKFKKGDHVYTVRTASGGYAEYAVADDRTTFKLHKNLEFTQGACVGVPYFTAYRALVIRGSAKPGETVLVHGASGGVGLAACQIAKNLGLQVIGTASTAEGLHLVKENGAHHAFNHKEEGYLDKIKEATDGKGVDIILEMLANVNLPADTMLCKKHGRILIIGNRGSCEINPRQLMTVETSVIGVMLMVTEPHEWEMMGSFMYAGMEQGWLKPVVHRKYDLKEAPQAHIDVISNQGSKGNLVLQI</sequence>
<evidence type="ECO:0000313" key="13">
    <source>
        <dbReference type="RefSeq" id="XP_013380706.1"/>
    </source>
</evidence>
<evidence type="ECO:0000256" key="2">
    <source>
        <dbReference type="ARBA" id="ARBA00010371"/>
    </source>
</evidence>
<comment type="subcellular location">
    <subcellularLocation>
        <location evidence="1">Cytoplasm</location>
    </subcellularLocation>
</comment>
<dbReference type="RefSeq" id="XP_013380706.1">
    <property type="nucleotide sequence ID" value="XM_013525252.1"/>
</dbReference>
<proteinExistence type="inferred from homology"/>
<dbReference type="STRING" id="7574.A0A1S3H6E9"/>
<gene>
    <name evidence="10 11 12 13" type="primary">LOC106151828</name>
</gene>
<comment type="subunit">
    <text evidence="3">Homotetramer.</text>
</comment>
<dbReference type="CDD" id="cd08253">
    <property type="entry name" value="zeta_crystallin"/>
    <property type="match status" value="1"/>
</dbReference>
<accession>A0A1S3H6E9</accession>
<dbReference type="InterPro" id="IPR051603">
    <property type="entry name" value="Zinc-ADH_QOR/CCCR"/>
</dbReference>
<dbReference type="SUPFAM" id="SSF51735">
    <property type="entry name" value="NAD(P)-binding Rossmann-fold domains"/>
    <property type="match status" value="1"/>
</dbReference>
<dbReference type="GO" id="GO:0003730">
    <property type="term" value="F:mRNA 3'-UTR binding"/>
    <property type="evidence" value="ECO:0007669"/>
    <property type="project" value="TreeGrafter"/>
</dbReference>
<dbReference type="SMART" id="SM00829">
    <property type="entry name" value="PKS_ER"/>
    <property type="match status" value="1"/>
</dbReference>
<evidence type="ECO:0000256" key="4">
    <source>
        <dbReference type="ARBA" id="ARBA00022490"/>
    </source>
</evidence>
<dbReference type="GO" id="GO:0008270">
    <property type="term" value="F:zinc ion binding"/>
    <property type="evidence" value="ECO:0007669"/>
    <property type="project" value="InterPro"/>
</dbReference>
<keyword evidence="5" id="KW-0521">NADP</keyword>
<dbReference type="RefSeq" id="XP_013380703.1">
    <property type="nucleotide sequence ID" value="XM_013525249.1"/>
</dbReference>
<dbReference type="GO" id="GO:0070402">
    <property type="term" value="F:NADPH binding"/>
    <property type="evidence" value="ECO:0007669"/>
    <property type="project" value="TreeGrafter"/>
</dbReference>
<dbReference type="GO" id="GO:0003960">
    <property type="term" value="F:quinone reductase (NADPH) activity"/>
    <property type="evidence" value="ECO:0007669"/>
    <property type="project" value="TreeGrafter"/>
</dbReference>
<dbReference type="InterPro" id="IPR020843">
    <property type="entry name" value="ER"/>
</dbReference>
<dbReference type="Pfam" id="PF00107">
    <property type="entry name" value="ADH_zinc_N"/>
    <property type="match status" value="1"/>
</dbReference>
<dbReference type="KEGG" id="lak:106151828"/>
<keyword evidence="4" id="KW-0963">Cytoplasm</keyword>
<evidence type="ECO:0000256" key="1">
    <source>
        <dbReference type="ARBA" id="ARBA00004496"/>
    </source>
</evidence>
<dbReference type="RefSeq" id="XP_013380704.1">
    <property type="nucleotide sequence ID" value="XM_013525250.1"/>
</dbReference>
<name>A0A1S3H6E9_LINAN</name>
<keyword evidence="6" id="KW-0694">RNA-binding</keyword>
<dbReference type="Proteomes" id="UP000085678">
    <property type="component" value="Unplaced"/>
</dbReference>
<dbReference type="PROSITE" id="PS01162">
    <property type="entry name" value="QOR_ZETA_CRYSTAL"/>
    <property type="match status" value="1"/>
</dbReference>
<evidence type="ECO:0000256" key="3">
    <source>
        <dbReference type="ARBA" id="ARBA00011881"/>
    </source>
</evidence>
<dbReference type="Gene3D" id="3.40.50.720">
    <property type="entry name" value="NAD(P)-binding Rossmann-like Domain"/>
    <property type="match status" value="1"/>
</dbReference>
<dbReference type="GO" id="GO:0005829">
    <property type="term" value="C:cytosol"/>
    <property type="evidence" value="ECO:0007669"/>
    <property type="project" value="TreeGrafter"/>
</dbReference>
<keyword evidence="9" id="KW-1185">Reference proteome</keyword>
<dbReference type="AlphaFoldDB" id="A0A1S3H6E9"/>